<dbReference type="Pfam" id="PF00051">
    <property type="entry name" value="Kringle"/>
    <property type="match status" value="1"/>
</dbReference>
<dbReference type="SUPFAM" id="SSF57440">
    <property type="entry name" value="Kringle-like"/>
    <property type="match status" value="1"/>
</dbReference>
<evidence type="ECO:0000313" key="6">
    <source>
        <dbReference type="EMBL" id="KAL3890037.1"/>
    </source>
</evidence>
<gene>
    <name evidence="6" type="ORF">ACJMK2_002337</name>
</gene>
<dbReference type="PANTHER" id="PTHR24261">
    <property type="entry name" value="PLASMINOGEN-RELATED"/>
    <property type="match status" value="1"/>
</dbReference>
<feature type="disulfide bond" evidence="3">
    <location>
        <begin position="103"/>
        <end position="142"/>
    </location>
</feature>
<keyword evidence="7" id="KW-1185">Reference proteome</keyword>
<feature type="disulfide bond" evidence="3">
    <location>
        <begin position="131"/>
        <end position="154"/>
    </location>
</feature>
<dbReference type="AlphaFoldDB" id="A0ABD3XVL7"/>
<dbReference type="CDD" id="cd00108">
    <property type="entry name" value="KR"/>
    <property type="match status" value="1"/>
</dbReference>
<dbReference type="PANTHER" id="PTHR24261:SF7">
    <property type="entry name" value="KRINGLE DOMAIN-CONTAINING PROTEIN"/>
    <property type="match status" value="1"/>
</dbReference>
<dbReference type="PRINTS" id="PR00018">
    <property type="entry name" value="KRINGLE"/>
</dbReference>
<evidence type="ECO:0000256" key="3">
    <source>
        <dbReference type="PROSITE-ProRule" id="PRU00121"/>
    </source>
</evidence>
<reference evidence="6 7" key="1">
    <citation type="submission" date="2024-11" db="EMBL/GenBank/DDBJ databases">
        <title>Chromosome-level genome assembly of the freshwater bivalve Anodonta woodiana.</title>
        <authorList>
            <person name="Chen X."/>
        </authorList>
    </citation>
    <scope>NUCLEOTIDE SEQUENCE [LARGE SCALE GENOMIC DNA]</scope>
    <source>
        <strain evidence="6">MN2024</strain>
        <tissue evidence="6">Gills</tissue>
    </source>
</reference>
<sequence>MNVLLCICSLVIIITSVDAAEVSSSEKVDVKDLAKRFVKLLEAEIQTCVTLVSTACKKEPMLKQLEVVQKTLSAFELELTPDCFTNSQEYTGKRNTTISGHVCQKWNARAPHEHRYNNFPDGSVDKAGNYCRDPAGTGIPWCLTVDPKTRDEDCSVPRCDTL</sequence>
<dbReference type="PROSITE" id="PS50070">
    <property type="entry name" value="KRINGLE_2"/>
    <property type="match status" value="1"/>
</dbReference>
<evidence type="ECO:0000256" key="2">
    <source>
        <dbReference type="ARBA" id="ARBA00023157"/>
    </source>
</evidence>
<organism evidence="6 7">
    <name type="scientific">Sinanodonta woodiana</name>
    <name type="common">Chinese pond mussel</name>
    <name type="synonym">Anodonta woodiana</name>
    <dbReference type="NCBI Taxonomy" id="1069815"/>
    <lineage>
        <taxon>Eukaryota</taxon>
        <taxon>Metazoa</taxon>
        <taxon>Spiralia</taxon>
        <taxon>Lophotrochozoa</taxon>
        <taxon>Mollusca</taxon>
        <taxon>Bivalvia</taxon>
        <taxon>Autobranchia</taxon>
        <taxon>Heteroconchia</taxon>
        <taxon>Palaeoheterodonta</taxon>
        <taxon>Unionida</taxon>
        <taxon>Unionoidea</taxon>
        <taxon>Unionidae</taxon>
        <taxon>Unioninae</taxon>
        <taxon>Sinanodonta</taxon>
    </lineage>
</organism>
<dbReference type="InterPro" id="IPR000001">
    <property type="entry name" value="Kringle"/>
</dbReference>
<accession>A0ABD3XVL7</accession>
<dbReference type="InterPro" id="IPR038178">
    <property type="entry name" value="Kringle_sf"/>
</dbReference>
<evidence type="ECO:0000256" key="1">
    <source>
        <dbReference type="ARBA" id="ARBA00022572"/>
    </source>
</evidence>
<keyword evidence="4" id="KW-0732">Signal</keyword>
<dbReference type="EMBL" id="JBJQND010000001">
    <property type="protein sequence ID" value="KAL3890037.1"/>
    <property type="molecule type" value="Genomic_DNA"/>
</dbReference>
<dbReference type="InterPro" id="IPR013806">
    <property type="entry name" value="Kringle-like"/>
</dbReference>
<evidence type="ECO:0000313" key="7">
    <source>
        <dbReference type="Proteomes" id="UP001634394"/>
    </source>
</evidence>
<comment type="caution">
    <text evidence="3">Lacks conserved residue(s) required for the propagation of feature annotation.</text>
</comment>
<comment type="caution">
    <text evidence="6">The sequence shown here is derived from an EMBL/GenBank/DDBJ whole genome shotgun (WGS) entry which is preliminary data.</text>
</comment>
<name>A0ABD3XVL7_SINWO</name>
<feature type="signal peptide" evidence="4">
    <location>
        <begin position="1"/>
        <end position="19"/>
    </location>
</feature>
<keyword evidence="2 3" id="KW-1015">Disulfide bond</keyword>
<evidence type="ECO:0000259" key="5">
    <source>
        <dbReference type="PROSITE" id="PS50070"/>
    </source>
</evidence>
<dbReference type="SMART" id="SM00130">
    <property type="entry name" value="KR"/>
    <property type="match status" value="1"/>
</dbReference>
<feature type="domain" description="Kringle" evidence="5">
    <location>
        <begin position="86"/>
        <end position="159"/>
    </location>
</feature>
<dbReference type="Proteomes" id="UP001634394">
    <property type="component" value="Unassembled WGS sequence"/>
</dbReference>
<feature type="chain" id="PRO_5044764350" description="Kringle domain-containing protein" evidence="4">
    <location>
        <begin position="20"/>
        <end position="162"/>
    </location>
</feature>
<dbReference type="InterPro" id="IPR050759">
    <property type="entry name" value="Serine_protease_kringle"/>
</dbReference>
<dbReference type="Gene3D" id="2.40.20.10">
    <property type="entry name" value="Plasminogen Kringle 4"/>
    <property type="match status" value="1"/>
</dbReference>
<proteinExistence type="predicted"/>
<protein>
    <recommendedName>
        <fullName evidence="5">Kringle domain-containing protein</fullName>
    </recommendedName>
</protein>
<evidence type="ECO:0000256" key="4">
    <source>
        <dbReference type="SAM" id="SignalP"/>
    </source>
</evidence>
<keyword evidence="1 3" id="KW-0420">Kringle</keyword>